<feature type="domain" description="MEKHLA" evidence="1">
    <location>
        <begin position="30"/>
        <end position="160"/>
    </location>
</feature>
<dbReference type="SUPFAM" id="SSF55785">
    <property type="entry name" value="PYP-like sensor domain (PAS domain)"/>
    <property type="match status" value="1"/>
</dbReference>
<dbReference type="AlphaFoldDB" id="A0A844XG05"/>
<reference evidence="2 3" key="1">
    <citation type="submission" date="2019-12" db="EMBL/GenBank/DDBJ databases">
        <authorList>
            <person name="Lee S.D."/>
        </authorList>
    </citation>
    <scope>NUCLEOTIDE SEQUENCE [LARGE SCALE GENOMIC DNA]</scope>
    <source>
        <strain evidence="2 3">GH3-10</strain>
    </source>
</reference>
<reference evidence="2 3" key="2">
    <citation type="submission" date="2020-02" db="EMBL/GenBank/DDBJ databases">
        <title>Erythrobacter dongmakensis sp. nov., isolated from a tidal mudflat.</title>
        <authorList>
            <person name="Kim I.S."/>
        </authorList>
    </citation>
    <scope>NUCLEOTIDE SEQUENCE [LARGE SCALE GENOMIC DNA]</scope>
    <source>
        <strain evidence="2 3">GH3-10</strain>
    </source>
</reference>
<sequence length="164" mass="18695">MLESRRRLRYRRYMDGHNARLMAESAGERLALIMRSYHRLTGHVLADDAHTLWRAPFTVLAHDTSAPPEFIYANSYALTLFKRSAKDMIGLPSHLSAQADAREQRAAMFAQLEAADIVTGYCGMRIAADGTRFRIRDAVIWNLRDDDRNLCGQAARIDRVEMPD</sequence>
<protein>
    <submittedName>
        <fullName evidence="2">MEKHLA domain-containing protein</fullName>
    </submittedName>
</protein>
<dbReference type="InterPro" id="IPR035965">
    <property type="entry name" value="PAS-like_dom_sf"/>
</dbReference>
<dbReference type="Pfam" id="PF08670">
    <property type="entry name" value="MEKHLA"/>
    <property type="match status" value="1"/>
</dbReference>
<gene>
    <name evidence="2" type="ORF">GRF63_11125</name>
</gene>
<evidence type="ECO:0000313" key="3">
    <source>
        <dbReference type="Proteomes" id="UP000461409"/>
    </source>
</evidence>
<proteinExistence type="predicted"/>
<organism evidence="2 3">
    <name type="scientific">Aurantiacibacter rhizosphaerae</name>
    <dbReference type="NCBI Taxonomy" id="2691582"/>
    <lineage>
        <taxon>Bacteria</taxon>
        <taxon>Pseudomonadati</taxon>
        <taxon>Pseudomonadota</taxon>
        <taxon>Alphaproteobacteria</taxon>
        <taxon>Sphingomonadales</taxon>
        <taxon>Erythrobacteraceae</taxon>
        <taxon>Aurantiacibacter</taxon>
    </lineage>
</organism>
<evidence type="ECO:0000259" key="1">
    <source>
        <dbReference type="Pfam" id="PF08670"/>
    </source>
</evidence>
<name>A0A844XG05_9SPHN</name>
<evidence type="ECO:0000313" key="2">
    <source>
        <dbReference type="EMBL" id="MWV28455.1"/>
    </source>
</evidence>
<accession>A0A844XG05</accession>
<dbReference type="Gene3D" id="3.30.450.20">
    <property type="entry name" value="PAS domain"/>
    <property type="match status" value="1"/>
</dbReference>
<dbReference type="InterPro" id="IPR013978">
    <property type="entry name" value="MEKHLA"/>
</dbReference>
<dbReference type="EMBL" id="WUBR01000002">
    <property type="protein sequence ID" value="MWV28455.1"/>
    <property type="molecule type" value="Genomic_DNA"/>
</dbReference>
<dbReference type="Proteomes" id="UP000461409">
    <property type="component" value="Unassembled WGS sequence"/>
</dbReference>
<keyword evidence="3" id="KW-1185">Reference proteome</keyword>
<comment type="caution">
    <text evidence="2">The sequence shown here is derived from an EMBL/GenBank/DDBJ whole genome shotgun (WGS) entry which is preliminary data.</text>
</comment>